<protein>
    <submittedName>
        <fullName evidence="1">Uncharacterized protein</fullName>
    </submittedName>
</protein>
<reference evidence="2" key="1">
    <citation type="submission" date="2018-01" db="EMBL/GenBank/DDBJ databases">
        <title>Pseudomonas phages infecting Pseudomonas sp. isolated from Prunus avium.</title>
        <authorList>
            <person name="Colberg O."/>
            <person name="Carstens A.B."/>
            <person name="Kot W."/>
            <person name="Hansen L.H."/>
        </authorList>
    </citation>
    <scope>NUCLEOTIDE SEQUENCE [LARGE SCALE GENOMIC DNA]</scope>
</reference>
<evidence type="ECO:0000313" key="2">
    <source>
        <dbReference type="Proteomes" id="UP000241183"/>
    </source>
</evidence>
<accession>A0A2K9VHB2</accession>
<dbReference type="EMBL" id="MG775258">
    <property type="protein sequence ID" value="AUV61733.1"/>
    <property type="molecule type" value="Genomic_DNA"/>
</dbReference>
<dbReference type="Proteomes" id="UP000241183">
    <property type="component" value="Segment"/>
</dbReference>
<evidence type="ECO:0000313" key="1">
    <source>
        <dbReference type="EMBL" id="AUV61733.1"/>
    </source>
</evidence>
<proteinExistence type="predicted"/>
<name>A0A2K9VHB2_9CAUD</name>
<organism evidence="1 2">
    <name type="scientific">Pseudomonas phage Henninger</name>
    <dbReference type="NCBI Taxonomy" id="2079287"/>
    <lineage>
        <taxon>Viruses</taxon>
        <taxon>Duplodnaviria</taxon>
        <taxon>Heunggongvirae</taxon>
        <taxon>Uroviricota</taxon>
        <taxon>Caudoviricetes</taxon>
        <taxon>Autographivirales</taxon>
        <taxon>Autotranscriptaviridae</taxon>
        <taxon>Studiervirinae</taxon>
        <taxon>Hennigervirus</taxon>
        <taxon>Hennigervirus henninger</taxon>
        <taxon>Ghunavirus henninger</taxon>
    </lineage>
</organism>
<sequence>MNHSDIRKHLKMGELAVTVLETLGYSYVVNEREHPHWKAPENPQDALKEALEALIKDGIEKGVAAQLDAFKNDPEKGPNWHLVAGLEGSKFQIRPENIPLTHELRDYGRIHFTGKNYTAKRIEYKRVEPGKYTGYVVVFDFQMRPYSFFTEQRLPLSCAAFQQ</sequence>
<gene>
    <name evidence="1" type="ORF">PsPhHenninger_gp14</name>
</gene>
<keyword evidence="2" id="KW-1185">Reference proteome</keyword>